<evidence type="ECO:0000256" key="8">
    <source>
        <dbReference type="RuleBase" id="RU000589"/>
    </source>
</evidence>
<reference evidence="10" key="1">
    <citation type="submission" date="2022-12" db="EMBL/GenBank/DDBJ databases">
        <title>Draft genome assemblies for two species of Escallonia (Escalloniales).</title>
        <authorList>
            <person name="Chanderbali A."/>
            <person name="Dervinis C."/>
            <person name="Anghel I."/>
            <person name="Soltis D."/>
            <person name="Soltis P."/>
            <person name="Zapata F."/>
        </authorList>
    </citation>
    <scope>NUCLEOTIDE SEQUENCE</scope>
    <source>
        <strain evidence="10">UCBG92.1500</strain>
        <tissue evidence="10">Leaf</tissue>
    </source>
</reference>
<keyword evidence="3 8" id="KW-0378">Hydrolase</keyword>
<comment type="caution">
    <text evidence="10">The sequence shown here is derived from an EMBL/GenBank/DDBJ whole genome shotgun (WGS) entry which is preliminary data.</text>
</comment>
<dbReference type="PROSITE" id="PS00503">
    <property type="entry name" value="PECTINESTERASE_2"/>
    <property type="match status" value="1"/>
</dbReference>
<dbReference type="InterPro" id="IPR011050">
    <property type="entry name" value="Pectin_lyase_fold/virulence"/>
</dbReference>
<evidence type="ECO:0000313" key="10">
    <source>
        <dbReference type="EMBL" id="KAK2975585.1"/>
    </source>
</evidence>
<dbReference type="EC" id="3.1.1.11" evidence="2 8"/>
<dbReference type="GO" id="GO:0045490">
    <property type="term" value="P:pectin catabolic process"/>
    <property type="evidence" value="ECO:0007669"/>
    <property type="project" value="UniProtKB-UniRule"/>
</dbReference>
<evidence type="ECO:0000259" key="9">
    <source>
        <dbReference type="Pfam" id="PF01095"/>
    </source>
</evidence>
<evidence type="ECO:0000256" key="1">
    <source>
        <dbReference type="ARBA" id="ARBA00005184"/>
    </source>
</evidence>
<dbReference type="GO" id="GO:0030599">
    <property type="term" value="F:pectinesterase activity"/>
    <property type="evidence" value="ECO:0007669"/>
    <property type="project" value="UniProtKB-UniRule"/>
</dbReference>
<dbReference type="EMBL" id="JAVXUO010002175">
    <property type="protein sequence ID" value="KAK2975585.1"/>
    <property type="molecule type" value="Genomic_DNA"/>
</dbReference>
<evidence type="ECO:0000256" key="7">
    <source>
        <dbReference type="PROSITE-ProRule" id="PRU10040"/>
    </source>
</evidence>
<dbReference type="SUPFAM" id="SSF51126">
    <property type="entry name" value="Pectin lyase-like"/>
    <property type="match status" value="1"/>
</dbReference>
<sequence length="334" mass="37053">MELCALTIVLSLFWRSGHSLSPSFDVVVAKDGTGNFTTIGEAISAAPNYSSNGYHIKIKAGMYTENIVIGSCKTNLILIGDGMDDTRILGNRSFGSGFGTYDTATVGIHGQGFIAQGLSFENLAGPKKGQAVAVLVEANYTAFYRCRLKGYQDTLYTKIGEQFFRECEIFGTVDFIFGDASVVFQNCIIIACRPLPQQYNTITAQGRELAPKQTGTVFHNCTITAAPDLRKQKRRFKTYLGRPWRLFSRTVIIQSFLDDIIDRKGWINWKGKKLGSPYYAEFKNRGPGANTDGRVQWARVINSTEEAVAFTVRNFIHGEAWIPSTGIPFFPDLL</sequence>
<keyword evidence="4 8" id="KW-0063">Aspartyl esterase</keyword>
<protein>
    <recommendedName>
        <fullName evidence="2 8">Pectinesterase</fullName>
        <ecNumber evidence="2 8">3.1.1.11</ecNumber>
    </recommendedName>
</protein>
<feature type="signal peptide" evidence="8">
    <location>
        <begin position="1"/>
        <end position="19"/>
    </location>
</feature>
<dbReference type="GO" id="GO:0042545">
    <property type="term" value="P:cell wall modification"/>
    <property type="evidence" value="ECO:0007669"/>
    <property type="project" value="UniProtKB-UniRule"/>
</dbReference>
<name>A0AA88U975_9ASTE</name>
<accession>A0AA88U975</accession>
<evidence type="ECO:0000313" key="11">
    <source>
        <dbReference type="Proteomes" id="UP001187471"/>
    </source>
</evidence>
<evidence type="ECO:0000256" key="5">
    <source>
        <dbReference type="ARBA" id="ARBA00023316"/>
    </source>
</evidence>
<feature type="domain" description="Pectinesterase catalytic" evidence="9">
    <location>
        <begin position="25"/>
        <end position="318"/>
    </location>
</feature>
<dbReference type="InterPro" id="IPR000070">
    <property type="entry name" value="Pectinesterase_cat"/>
</dbReference>
<gene>
    <name evidence="10" type="ORF">RJ640_014072</name>
</gene>
<dbReference type="FunFam" id="2.160.20.10:FF:000001">
    <property type="entry name" value="Pectinesterase"/>
    <property type="match status" value="1"/>
</dbReference>
<keyword evidence="8" id="KW-0732">Signal</keyword>
<dbReference type="Proteomes" id="UP001187471">
    <property type="component" value="Unassembled WGS sequence"/>
</dbReference>
<dbReference type="InterPro" id="IPR012334">
    <property type="entry name" value="Pectin_lyas_fold"/>
</dbReference>
<feature type="chain" id="PRO_5041517903" description="Pectinesterase" evidence="8">
    <location>
        <begin position="20"/>
        <end position="334"/>
    </location>
</feature>
<comment type="pathway">
    <text evidence="1 8">Glycan metabolism; pectin degradation; 2-dehydro-3-deoxy-D-gluconate from pectin: step 1/5.</text>
</comment>
<dbReference type="AlphaFoldDB" id="A0AA88U975"/>
<keyword evidence="11" id="KW-1185">Reference proteome</keyword>
<proteinExistence type="predicted"/>
<feature type="active site" evidence="7">
    <location>
        <position position="174"/>
    </location>
</feature>
<comment type="catalytic activity">
    <reaction evidence="6 8">
        <text>[(1-&gt;4)-alpha-D-galacturonosyl methyl ester](n) + n H2O = [(1-&gt;4)-alpha-D-galacturonosyl](n) + n methanol + n H(+)</text>
        <dbReference type="Rhea" id="RHEA:22380"/>
        <dbReference type="Rhea" id="RHEA-COMP:14570"/>
        <dbReference type="Rhea" id="RHEA-COMP:14573"/>
        <dbReference type="ChEBI" id="CHEBI:15377"/>
        <dbReference type="ChEBI" id="CHEBI:15378"/>
        <dbReference type="ChEBI" id="CHEBI:17790"/>
        <dbReference type="ChEBI" id="CHEBI:140522"/>
        <dbReference type="ChEBI" id="CHEBI:140523"/>
        <dbReference type="EC" id="3.1.1.11"/>
    </reaction>
</comment>
<evidence type="ECO:0000256" key="2">
    <source>
        <dbReference type="ARBA" id="ARBA00013229"/>
    </source>
</evidence>
<evidence type="ECO:0000256" key="3">
    <source>
        <dbReference type="ARBA" id="ARBA00022801"/>
    </source>
</evidence>
<evidence type="ECO:0000256" key="4">
    <source>
        <dbReference type="ARBA" id="ARBA00023085"/>
    </source>
</evidence>
<dbReference type="Pfam" id="PF01095">
    <property type="entry name" value="Pectinesterase"/>
    <property type="match status" value="1"/>
</dbReference>
<dbReference type="Gene3D" id="2.160.20.10">
    <property type="entry name" value="Single-stranded right-handed beta-helix, Pectin lyase-like"/>
    <property type="match status" value="1"/>
</dbReference>
<evidence type="ECO:0000256" key="6">
    <source>
        <dbReference type="ARBA" id="ARBA00047928"/>
    </source>
</evidence>
<organism evidence="10 11">
    <name type="scientific">Escallonia rubra</name>
    <dbReference type="NCBI Taxonomy" id="112253"/>
    <lineage>
        <taxon>Eukaryota</taxon>
        <taxon>Viridiplantae</taxon>
        <taxon>Streptophyta</taxon>
        <taxon>Embryophyta</taxon>
        <taxon>Tracheophyta</taxon>
        <taxon>Spermatophyta</taxon>
        <taxon>Magnoliopsida</taxon>
        <taxon>eudicotyledons</taxon>
        <taxon>Gunneridae</taxon>
        <taxon>Pentapetalae</taxon>
        <taxon>asterids</taxon>
        <taxon>campanulids</taxon>
        <taxon>Escalloniales</taxon>
        <taxon>Escalloniaceae</taxon>
        <taxon>Escallonia</taxon>
    </lineage>
</organism>
<keyword evidence="5" id="KW-0961">Cell wall biogenesis/degradation</keyword>
<dbReference type="InterPro" id="IPR033131">
    <property type="entry name" value="Pectinesterase_Asp_AS"/>
</dbReference>
<dbReference type="PANTHER" id="PTHR31707">
    <property type="entry name" value="PECTINESTERASE"/>
    <property type="match status" value="1"/>
</dbReference>